<evidence type="ECO:0000256" key="5">
    <source>
        <dbReference type="ARBA" id="ARBA00048200"/>
    </source>
</evidence>
<comment type="function">
    <text evidence="6">Catalyzes the reduction of dTDP-6-deoxy-L-lyxo-4-hexulose to yield dTDP-L-rhamnose.</text>
</comment>
<sequence length="306" mass="33453">MMAPRRLLVTGHEGQVVRALREKVKERHDLELVTIGRPQFDLAFADRAAILRHLHNTSPDLVISAAAFTAVDQAEAMPDVTFRVNRDAPTILAAEAHRLALPIIHLSTDYVFNGTKQGLYTEDDEPEPLNIYGMSKLAGEEGVRAVNPDHVILRTSWLYGPSGTNFVRTMLRLAATRPVIDVVCDQQGSPTSTLDLADAILAVAERLLARPDADFRGTFHIAGPGQTTWAEFARAIFSHSRGHGGPGAEVRDIAAAVYKARALRPANSRLDCRKLARVYGLTLPSWQDSLDPVVTAILAETDKAAR</sequence>
<evidence type="ECO:0000256" key="6">
    <source>
        <dbReference type="RuleBase" id="RU364082"/>
    </source>
</evidence>
<evidence type="ECO:0000256" key="4">
    <source>
        <dbReference type="ARBA" id="ARBA00017099"/>
    </source>
</evidence>
<dbReference type="UniPathway" id="UPA00124"/>
<dbReference type="GO" id="GO:0019305">
    <property type="term" value="P:dTDP-rhamnose biosynthetic process"/>
    <property type="evidence" value="ECO:0007669"/>
    <property type="project" value="UniProtKB-UniPathway"/>
</dbReference>
<evidence type="ECO:0000256" key="1">
    <source>
        <dbReference type="ARBA" id="ARBA00004781"/>
    </source>
</evidence>
<dbReference type="PANTHER" id="PTHR10491">
    <property type="entry name" value="DTDP-4-DEHYDRORHAMNOSE REDUCTASE"/>
    <property type="match status" value="1"/>
</dbReference>
<comment type="cofactor">
    <cofactor evidence="6">
        <name>Mg(2+)</name>
        <dbReference type="ChEBI" id="CHEBI:18420"/>
    </cofactor>
    <text evidence="6">Binds 1 Mg(2+) ion per monomer.</text>
</comment>
<protein>
    <recommendedName>
        <fullName evidence="4 6">dTDP-4-dehydrorhamnose reductase</fullName>
        <ecNumber evidence="3 6">1.1.1.133</ecNumber>
    </recommendedName>
</protein>
<dbReference type="GO" id="GO:0008831">
    <property type="term" value="F:dTDP-4-dehydrorhamnose reductase activity"/>
    <property type="evidence" value="ECO:0007669"/>
    <property type="project" value="UniProtKB-EC"/>
</dbReference>
<dbReference type="CDD" id="cd05254">
    <property type="entry name" value="dTDP_HR_like_SDR_e"/>
    <property type="match status" value="1"/>
</dbReference>
<organism evidence="8 9">
    <name type="scientific">Xaviernesmea oryzae</name>
    <dbReference type="NCBI Taxonomy" id="464029"/>
    <lineage>
        <taxon>Bacteria</taxon>
        <taxon>Pseudomonadati</taxon>
        <taxon>Pseudomonadota</taxon>
        <taxon>Alphaproteobacteria</taxon>
        <taxon>Hyphomicrobiales</taxon>
        <taxon>Rhizobiaceae</taxon>
        <taxon>Rhizobium/Agrobacterium group</taxon>
        <taxon>Xaviernesmea</taxon>
    </lineage>
</organism>
<comment type="similarity">
    <text evidence="2 6">Belongs to the dTDP-4-dehydrorhamnose reductase family.</text>
</comment>
<accession>A0A1Q9AXN6</accession>
<comment type="catalytic activity">
    <reaction evidence="5 6">
        <text>dTDP-beta-L-rhamnose + NADP(+) = dTDP-4-dehydro-beta-L-rhamnose + NADPH + H(+)</text>
        <dbReference type="Rhea" id="RHEA:21796"/>
        <dbReference type="ChEBI" id="CHEBI:15378"/>
        <dbReference type="ChEBI" id="CHEBI:57510"/>
        <dbReference type="ChEBI" id="CHEBI:57783"/>
        <dbReference type="ChEBI" id="CHEBI:58349"/>
        <dbReference type="ChEBI" id="CHEBI:62830"/>
        <dbReference type="EC" id="1.1.1.133"/>
    </reaction>
</comment>
<dbReference type="EMBL" id="MKIP01000037">
    <property type="protein sequence ID" value="OLP60203.1"/>
    <property type="molecule type" value="Genomic_DNA"/>
</dbReference>
<dbReference type="Gene3D" id="3.40.50.720">
    <property type="entry name" value="NAD(P)-binding Rossmann-like Domain"/>
    <property type="match status" value="1"/>
</dbReference>
<comment type="caution">
    <text evidence="8">The sequence shown here is derived from an EMBL/GenBank/DDBJ whole genome shotgun (WGS) entry which is preliminary data.</text>
</comment>
<evidence type="ECO:0000259" key="7">
    <source>
        <dbReference type="Pfam" id="PF04321"/>
    </source>
</evidence>
<dbReference type="Pfam" id="PF04321">
    <property type="entry name" value="RmlD_sub_bind"/>
    <property type="match status" value="1"/>
</dbReference>
<name>A0A1Q9AXN6_9HYPH</name>
<dbReference type="NCBIfam" id="TIGR01214">
    <property type="entry name" value="rmlD"/>
    <property type="match status" value="1"/>
</dbReference>
<comment type="pathway">
    <text evidence="1 6">Carbohydrate biosynthesis; dTDP-L-rhamnose biosynthesis.</text>
</comment>
<dbReference type="Proteomes" id="UP000186364">
    <property type="component" value="Unassembled WGS sequence"/>
</dbReference>
<evidence type="ECO:0000256" key="3">
    <source>
        <dbReference type="ARBA" id="ARBA00012929"/>
    </source>
</evidence>
<keyword evidence="9" id="KW-1185">Reference proteome</keyword>
<feature type="domain" description="RmlD-like substrate binding" evidence="7">
    <location>
        <begin position="6"/>
        <end position="296"/>
    </location>
</feature>
<keyword evidence="6" id="KW-0560">Oxidoreductase</keyword>
<dbReference type="InterPro" id="IPR036291">
    <property type="entry name" value="NAD(P)-bd_dom_sf"/>
</dbReference>
<gene>
    <name evidence="8" type="ORF">BJF93_14630</name>
</gene>
<dbReference type="OrthoDB" id="9803892at2"/>
<keyword evidence="6" id="KW-0521">NADP</keyword>
<dbReference type="Gene3D" id="3.90.25.10">
    <property type="entry name" value="UDP-galactose 4-epimerase, domain 1"/>
    <property type="match status" value="1"/>
</dbReference>
<evidence type="ECO:0000256" key="2">
    <source>
        <dbReference type="ARBA" id="ARBA00010944"/>
    </source>
</evidence>
<dbReference type="SUPFAM" id="SSF51735">
    <property type="entry name" value="NAD(P)-binding Rossmann-fold domains"/>
    <property type="match status" value="1"/>
</dbReference>
<dbReference type="InterPro" id="IPR029903">
    <property type="entry name" value="RmlD-like-bd"/>
</dbReference>
<evidence type="ECO:0000313" key="9">
    <source>
        <dbReference type="Proteomes" id="UP000186364"/>
    </source>
</evidence>
<dbReference type="RefSeq" id="WP_075627220.1">
    <property type="nucleotide sequence ID" value="NZ_FOAM01000001.1"/>
</dbReference>
<dbReference type="AlphaFoldDB" id="A0A1Q9AXN6"/>
<evidence type="ECO:0000313" key="8">
    <source>
        <dbReference type="EMBL" id="OLP60203.1"/>
    </source>
</evidence>
<dbReference type="InterPro" id="IPR005913">
    <property type="entry name" value="dTDP_dehydrorham_reduct"/>
</dbReference>
<dbReference type="PANTHER" id="PTHR10491:SF4">
    <property type="entry name" value="METHIONINE ADENOSYLTRANSFERASE 2 SUBUNIT BETA"/>
    <property type="match status" value="1"/>
</dbReference>
<dbReference type="EC" id="1.1.1.133" evidence="3 6"/>
<proteinExistence type="inferred from homology"/>
<reference evidence="8 9" key="1">
    <citation type="submission" date="2016-09" db="EMBL/GenBank/DDBJ databases">
        <title>Rhizobium sp. nov., a novel species isolated from the rice rhizosphere.</title>
        <authorList>
            <person name="Zhao J."/>
            <person name="Zhang X."/>
        </authorList>
    </citation>
    <scope>NUCLEOTIDE SEQUENCE [LARGE SCALE GENOMIC DNA]</scope>
    <source>
        <strain evidence="8 9">1.7048</strain>
    </source>
</reference>